<dbReference type="SUPFAM" id="SSF53098">
    <property type="entry name" value="Ribonuclease H-like"/>
    <property type="match status" value="1"/>
</dbReference>
<dbReference type="PROSITE" id="PS50994">
    <property type="entry name" value="INTEGRASE"/>
    <property type="match status" value="1"/>
</dbReference>
<dbReference type="InterPro" id="IPR001584">
    <property type="entry name" value="Integrase_cat-core"/>
</dbReference>
<dbReference type="InterPro" id="IPR012337">
    <property type="entry name" value="RNaseH-like_sf"/>
</dbReference>
<name>A0A1H3YHG0_9BACT</name>
<dbReference type="AlphaFoldDB" id="A0A1H3YHG0"/>
<dbReference type="EMBL" id="FNQN01000003">
    <property type="protein sequence ID" value="SEA10987.1"/>
    <property type="molecule type" value="Genomic_DNA"/>
</dbReference>
<keyword evidence="3" id="KW-1185">Reference proteome</keyword>
<dbReference type="NCBIfam" id="NF033516">
    <property type="entry name" value="transpos_IS3"/>
    <property type="match status" value="1"/>
</dbReference>
<evidence type="ECO:0000313" key="2">
    <source>
        <dbReference type="EMBL" id="SEA10987.1"/>
    </source>
</evidence>
<evidence type="ECO:0000313" key="3">
    <source>
        <dbReference type="Proteomes" id="UP000199409"/>
    </source>
</evidence>
<organism evidence="2 3">
    <name type="scientific">Desulfuromusa kysingii</name>
    <dbReference type="NCBI Taxonomy" id="37625"/>
    <lineage>
        <taxon>Bacteria</taxon>
        <taxon>Pseudomonadati</taxon>
        <taxon>Thermodesulfobacteriota</taxon>
        <taxon>Desulfuromonadia</taxon>
        <taxon>Desulfuromonadales</taxon>
        <taxon>Geopsychrobacteraceae</taxon>
        <taxon>Desulfuromusa</taxon>
    </lineage>
</organism>
<evidence type="ECO:0000259" key="1">
    <source>
        <dbReference type="PROSITE" id="PS50994"/>
    </source>
</evidence>
<proteinExistence type="predicted"/>
<dbReference type="PANTHER" id="PTHR46889:SF4">
    <property type="entry name" value="TRANSPOSASE INSO FOR INSERTION SEQUENCE ELEMENT IS911B-RELATED"/>
    <property type="match status" value="1"/>
</dbReference>
<dbReference type="InterPro" id="IPR050900">
    <property type="entry name" value="Transposase_IS3/IS150/IS904"/>
</dbReference>
<gene>
    <name evidence="2" type="ORF">SAMN05660420_01242</name>
</gene>
<dbReference type="Pfam" id="PF00665">
    <property type="entry name" value="rve"/>
    <property type="match status" value="1"/>
</dbReference>
<dbReference type="GO" id="GO:0015074">
    <property type="term" value="P:DNA integration"/>
    <property type="evidence" value="ECO:0007669"/>
    <property type="project" value="InterPro"/>
</dbReference>
<protein>
    <submittedName>
        <fullName evidence="2">Putative transposase</fullName>
    </submittedName>
</protein>
<dbReference type="Gene3D" id="3.30.420.10">
    <property type="entry name" value="Ribonuclease H-like superfamily/Ribonuclease H"/>
    <property type="match status" value="1"/>
</dbReference>
<dbReference type="PANTHER" id="PTHR46889">
    <property type="entry name" value="TRANSPOSASE INSF FOR INSERTION SEQUENCE IS3B-RELATED"/>
    <property type="match status" value="1"/>
</dbReference>
<reference evidence="2 3" key="1">
    <citation type="submission" date="2016-10" db="EMBL/GenBank/DDBJ databases">
        <authorList>
            <person name="de Groot N.N."/>
        </authorList>
    </citation>
    <scope>NUCLEOTIDE SEQUENCE [LARGE SCALE GENOMIC DNA]</scope>
    <source>
        <strain evidence="2 3">DSM 7343</strain>
    </source>
</reference>
<dbReference type="InterPro" id="IPR025948">
    <property type="entry name" value="HTH-like_dom"/>
</dbReference>
<dbReference type="InterPro" id="IPR048020">
    <property type="entry name" value="Transpos_IS3"/>
</dbReference>
<dbReference type="STRING" id="37625.SAMN05660420_01242"/>
<dbReference type="GO" id="GO:0003676">
    <property type="term" value="F:nucleic acid binding"/>
    <property type="evidence" value="ECO:0007669"/>
    <property type="project" value="InterPro"/>
</dbReference>
<accession>A0A1H3YHG0</accession>
<dbReference type="InterPro" id="IPR036397">
    <property type="entry name" value="RNaseH_sf"/>
</dbReference>
<dbReference type="Proteomes" id="UP000199409">
    <property type="component" value="Unassembled WGS sequence"/>
</dbReference>
<dbReference type="Pfam" id="PF13276">
    <property type="entry name" value="HTH_21"/>
    <property type="match status" value="1"/>
</dbReference>
<sequence length="285" mass="33277">MIDQLSEQEETNLLCQTFGVSRSGYYAYRQAATRIDRERLRLRIWCKELFRDSRGSAGSRTLTDLLRGEGEQIGRYKFRRLMAEAELVSKQPQPKPHRAEQGERPNIPNRLKREFDVPQPDCVWCGDITYIWAGKGWIYLAVVLDLCPRRIVGWHLLKSMDAGLVVAALDKAYQLRGRPRNIIFHSDQGSQYASVIFQQRMWHYKMKQSMSRRGNCWDNAPMERVFRSLKSEWVPKGGYQSFIDARKDIGSYLMGYYNYVRLHQWNHGQSPVTAEENLKSVSDIC</sequence>
<feature type="domain" description="Integrase catalytic" evidence="1">
    <location>
        <begin position="116"/>
        <end position="279"/>
    </location>
</feature>